<dbReference type="Proteomes" id="UP000256964">
    <property type="component" value="Unassembled WGS sequence"/>
</dbReference>
<accession>A0A371D4U4</accession>
<gene>
    <name evidence="1" type="ORF">OH76DRAFT_1405857</name>
</gene>
<evidence type="ECO:0000313" key="1">
    <source>
        <dbReference type="EMBL" id="RDX47512.1"/>
    </source>
</evidence>
<name>A0A371D4U4_9APHY</name>
<sequence>MIMLTHRQFSPPPPPIMRGLAMSRARERIAAGSSESQIARGDRISEAQVLNFSSAHFQAGRLMLPSLGLTTASEPSLRKDHLTQLL</sequence>
<evidence type="ECO:0000313" key="2">
    <source>
        <dbReference type="Proteomes" id="UP000256964"/>
    </source>
</evidence>
<reference evidence="1 2" key="1">
    <citation type="journal article" date="2018" name="Biotechnol. Biofuels">
        <title>Integrative visual omics of the white-rot fungus Polyporus brumalis exposes the biotechnological potential of its oxidative enzymes for delignifying raw plant biomass.</title>
        <authorList>
            <person name="Miyauchi S."/>
            <person name="Rancon A."/>
            <person name="Drula E."/>
            <person name="Hage H."/>
            <person name="Chaduli D."/>
            <person name="Favel A."/>
            <person name="Grisel S."/>
            <person name="Henrissat B."/>
            <person name="Herpoel-Gimbert I."/>
            <person name="Ruiz-Duenas F.J."/>
            <person name="Chevret D."/>
            <person name="Hainaut M."/>
            <person name="Lin J."/>
            <person name="Wang M."/>
            <person name="Pangilinan J."/>
            <person name="Lipzen A."/>
            <person name="Lesage-Meessen L."/>
            <person name="Navarro D."/>
            <person name="Riley R."/>
            <person name="Grigoriev I.V."/>
            <person name="Zhou S."/>
            <person name="Raouche S."/>
            <person name="Rosso M.N."/>
        </authorList>
    </citation>
    <scope>NUCLEOTIDE SEQUENCE [LARGE SCALE GENOMIC DNA]</scope>
    <source>
        <strain evidence="1 2">BRFM 1820</strain>
    </source>
</reference>
<proteinExistence type="predicted"/>
<organism evidence="1 2">
    <name type="scientific">Lentinus brumalis</name>
    <dbReference type="NCBI Taxonomy" id="2498619"/>
    <lineage>
        <taxon>Eukaryota</taxon>
        <taxon>Fungi</taxon>
        <taxon>Dikarya</taxon>
        <taxon>Basidiomycota</taxon>
        <taxon>Agaricomycotina</taxon>
        <taxon>Agaricomycetes</taxon>
        <taxon>Polyporales</taxon>
        <taxon>Polyporaceae</taxon>
        <taxon>Lentinus</taxon>
    </lineage>
</organism>
<dbReference type="AlphaFoldDB" id="A0A371D4U4"/>
<dbReference type="EMBL" id="KZ857418">
    <property type="protein sequence ID" value="RDX47512.1"/>
    <property type="molecule type" value="Genomic_DNA"/>
</dbReference>
<keyword evidence="2" id="KW-1185">Reference proteome</keyword>
<protein>
    <submittedName>
        <fullName evidence="1">Uncharacterized protein</fullName>
    </submittedName>
</protein>